<dbReference type="Pfam" id="PF13373">
    <property type="entry name" value="Dsc3_C"/>
    <property type="match status" value="1"/>
</dbReference>
<keyword evidence="5" id="KW-1185">Reference proteome</keyword>
<dbReference type="eggNOG" id="ENOG502S7DP">
    <property type="taxonomic scope" value="Eukaryota"/>
</dbReference>
<reference evidence="3 5" key="1">
    <citation type="journal article" date="2012" name="Nature">
        <title>Algal genomes reveal evolutionary mosaicism and the fate of nucleomorphs.</title>
        <authorList>
            <consortium name="DOE Joint Genome Institute"/>
            <person name="Curtis B.A."/>
            <person name="Tanifuji G."/>
            <person name="Burki F."/>
            <person name="Gruber A."/>
            <person name="Irimia M."/>
            <person name="Maruyama S."/>
            <person name="Arias M.C."/>
            <person name="Ball S.G."/>
            <person name="Gile G.H."/>
            <person name="Hirakawa Y."/>
            <person name="Hopkins J.F."/>
            <person name="Kuo A."/>
            <person name="Rensing S.A."/>
            <person name="Schmutz J."/>
            <person name="Symeonidi A."/>
            <person name="Elias M."/>
            <person name="Eveleigh R.J."/>
            <person name="Herman E.K."/>
            <person name="Klute M.J."/>
            <person name="Nakayama T."/>
            <person name="Obornik M."/>
            <person name="Reyes-Prieto A."/>
            <person name="Armbrust E.V."/>
            <person name="Aves S.J."/>
            <person name="Beiko R.G."/>
            <person name="Coutinho P."/>
            <person name="Dacks J.B."/>
            <person name="Durnford D.G."/>
            <person name="Fast N.M."/>
            <person name="Green B.R."/>
            <person name="Grisdale C.J."/>
            <person name="Hempel F."/>
            <person name="Henrissat B."/>
            <person name="Hoppner M.P."/>
            <person name="Ishida K."/>
            <person name="Kim E."/>
            <person name="Koreny L."/>
            <person name="Kroth P.G."/>
            <person name="Liu Y."/>
            <person name="Malik S.B."/>
            <person name="Maier U.G."/>
            <person name="McRose D."/>
            <person name="Mock T."/>
            <person name="Neilson J.A."/>
            <person name="Onodera N.T."/>
            <person name="Poole A.M."/>
            <person name="Pritham E.J."/>
            <person name="Richards T.A."/>
            <person name="Rocap G."/>
            <person name="Roy S.W."/>
            <person name="Sarai C."/>
            <person name="Schaack S."/>
            <person name="Shirato S."/>
            <person name="Slamovits C.H."/>
            <person name="Spencer D.F."/>
            <person name="Suzuki S."/>
            <person name="Worden A.Z."/>
            <person name="Zauner S."/>
            <person name="Barry K."/>
            <person name="Bell C."/>
            <person name="Bharti A.K."/>
            <person name="Crow J.A."/>
            <person name="Grimwood J."/>
            <person name="Kramer R."/>
            <person name="Lindquist E."/>
            <person name="Lucas S."/>
            <person name="Salamov A."/>
            <person name="McFadden G.I."/>
            <person name="Lane C.E."/>
            <person name="Keeling P.J."/>
            <person name="Gray M.W."/>
            <person name="Grigoriev I.V."/>
            <person name="Archibald J.M."/>
        </authorList>
    </citation>
    <scope>NUCLEOTIDE SEQUENCE</scope>
    <source>
        <strain evidence="3 5">CCMP2712</strain>
    </source>
</reference>
<dbReference type="Pfam" id="PF00240">
    <property type="entry name" value="ubiquitin"/>
    <property type="match status" value="1"/>
</dbReference>
<accession>L1JZ50</accession>
<dbReference type="AlphaFoldDB" id="L1JZ50"/>
<evidence type="ECO:0000313" key="3">
    <source>
        <dbReference type="EMBL" id="EKX53652.1"/>
    </source>
</evidence>
<dbReference type="RefSeq" id="XP_005840632.1">
    <property type="nucleotide sequence ID" value="XM_005840575.1"/>
</dbReference>
<reference evidence="4" key="3">
    <citation type="submission" date="2015-06" db="UniProtKB">
        <authorList>
            <consortium name="EnsemblProtists"/>
        </authorList>
    </citation>
    <scope>IDENTIFICATION</scope>
</reference>
<feature type="domain" description="Ubiquitin-like" evidence="2">
    <location>
        <begin position="22"/>
        <end position="94"/>
    </location>
</feature>
<protein>
    <recommendedName>
        <fullName evidence="2">Ubiquitin-like domain-containing protein</fullName>
    </recommendedName>
</protein>
<sequence>MTELRDMRHLDYTPVQVCDDSIKIKIKTLDDTNSWEVEGEGSWTVKQLKDHLKENKGLVNKKIRLILLGKMLEDSHTLNSYGVKDGDFLHAAISDELPQAEVGVNIGRERNSDENELRGFDRLLQAGFNRTEIEILRIQFHSRRGHFGRPLSEAEAVELEEEWLEQNSDGALMAYGNNRDEFGGTRRMDRVMEEVAEGTQADMMLGLVMGFIFGIIMLFWIWERGIPRRQKLGILCGIGCNLTMGMIRLQARTHGGRADGAHSHP</sequence>
<evidence type="ECO:0000259" key="2">
    <source>
        <dbReference type="PROSITE" id="PS50053"/>
    </source>
</evidence>
<dbReference type="InterPro" id="IPR025390">
    <property type="entry name" value="Dsc3_C"/>
</dbReference>
<keyword evidence="1" id="KW-1133">Transmembrane helix</keyword>
<organism evidence="3">
    <name type="scientific">Guillardia theta (strain CCMP2712)</name>
    <name type="common">Cryptophyte</name>
    <dbReference type="NCBI Taxonomy" id="905079"/>
    <lineage>
        <taxon>Eukaryota</taxon>
        <taxon>Cryptophyceae</taxon>
        <taxon>Pyrenomonadales</taxon>
        <taxon>Geminigeraceae</taxon>
        <taxon>Guillardia</taxon>
    </lineage>
</organism>
<keyword evidence="1" id="KW-0812">Transmembrane</keyword>
<dbReference type="OrthoDB" id="2556122at2759"/>
<dbReference type="GeneID" id="17310458"/>
<dbReference type="PROSITE" id="PS50053">
    <property type="entry name" value="UBIQUITIN_2"/>
    <property type="match status" value="1"/>
</dbReference>
<dbReference type="Gene3D" id="3.10.20.90">
    <property type="entry name" value="Phosphatidylinositol 3-kinase Catalytic Subunit, Chain A, domain 1"/>
    <property type="match status" value="1"/>
</dbReference>
<evidence type="ECO:0000313" key="4">
    <source>
        <dbReference type="EnsemblProtists" id="EKX53652"/>
    </source>
</evidence>
<evidence type="ECO:0000313" key="5">
    <source>
        <dbReference type="Proteomes" id="UP000011087"/>
    </source>
</evidence>
<name>L1JZ50_GUITC</name>
<dbReference type="PANTHER" id="PTHR28049">
    <property type="entry name" value="TRANSMEMBRANE PROTEIN YOR223W"/>
    <property type="match status" value="1"/>
</dbReference>
<dbReference type="InterPro" id="IPR029071">
    <property type="entry name" value="Ubiquitin-like_domsf"/>
</dbReference>
<dbReference type="HOGENOM" id="CLU_974801_0_0_1"/>
<evidence type="ECO:0000256" key="1">
    <source>
        <dbReference type="SAM" id="Phobius"/>
    </source>
</evidence>
<dbReference type="Proteomes" id="UP000011087">
    <property type="component" value="Unassembled WGS sequence"/>
</dbReference>
<feature type="transmembrane region" description="Helical" evidence="1">
    <location>
        <begin position="203"/>
        <end position="222"/>
    </location>
</feature>
<dbReference type="PaxDb" id="55529-EKX53652"/>
<dbReference type="EMBL" id="JH992969">
    <property type="protein sequence ID" value="EKX53652.1"/>
    <property type="molecule type" value="Genomic_DNA"/>
</dbReference>
<dbReference type="PANTHER" id="PTHR28049:SF1">
    <property type="entry name" value="DSC E3 UBIQUITIN LIGASE COMPLEX SUBUNIT 3"/>
    <property type="match status" value="1"/>
</dbReference>
<dbReference type="InterPro" id="IPR000626">
    <property type="entry name" value="Ubiquitin-like_dom"/>
</dbReference>
<dbReference type="OMA" id="WERTIPR"/>
<dbReference type="GO" id="GO:0005783">
    <property type="term" value="C:endoplasmic reticulum"/>
    <property type="evidence" value="ECO:0007669"/>
    <property type="project" value="TreeGrafter"/>
</dbReference>
<reference evidence="5" key="2">
    <citation type="submission" date="2012-11" db="EMBL/GenBank/DDBJ databases">
        <authorList>
            <person name="Kuo A."/>
            <person name="Curtis B.A."/>
            <person name="Tanifuji G."/>
            <person name="Burki F."/>
            <person name="Gruber A."/>
            <person name="Irimia M."/>
            <person name="Maruyama S."/>
            <person name="Arias M.C."/>
            <person name="Ball S.G."/>
            <person name="Gile G.H."/>
            <person name="Hirakawa Y."/>
            <person name="Hopkins J.F."/>
            <person name="Rensing S.A."/>
            <person name="Schmutz J."/>
            <person name="Symeonidi A."/>
            <person name="Elias M."/>
            <person name="Eveleigh R.J."/>
            <person name="Herman E.K."/>
            <person name="Klute M.J."/>
            <person name="Nakayama T."/>
            <person name="Obornik M."/>
            <person name="Reyes-Prieto A."/>
            <person name="Armbrust E.V."/>
            <person name="Aves S.J."/>
            <person name="Beiko R.G."/>
            <person name="Coutinho P."/>
            <person name="Dacks J.B."/>
            <person name="Durnford D.G."/>
            <person name="Fast N.M."/>
            <person name="Green B.R."/>
            <person name="Grisdale C."/>
            <person name="Hempe F."/>
            <person name="Henrissat B."/>
            <person name="Hoppner M.P."/>
            <person name="Ishida K.-I."/>
            <person name="Kim E."/>
            <person name="Koreny L."/>
            <person name="Kroth P.G."/>
            <person name="Liu Y."/>
            <person name="Malik S.-B."/>
            <person name="Maier U.G."/>
            <person name="McRose D."/>
            <person name="Mock T."/>
            <person name="Neilson J.A."/>
            <person name="Onodera N.T."/>
            <person name="Poole A.M."/>
            <person name="Pritham E.J."/>
            <person name="Richards T.A."/>
            <person name="Rocap G."/>
            <person name="Roy S.W."/>
            <person name="Sarai C."/>
            <person name="Schaack S."/>
            <person name="Shirato S."/>
            <person name="Slamovits C.H."/>
            <person name="Spencer D.F."/>
            <person name="Suzuki S."/>
            <person name="Worden A.Z."/>
            <person name="Zauner S."/>
            <person name="Barry K."/>
            <person name="Bell C."/>
            <person name="Bharti A.K."/>
            <person name="Crow J.A."/>
            <person name="Grimwood J."/>
            <person name="Kramer R."/>
            <person name="Lindquist E."/>
            <person name="Lucas S."/>
            <person name="Salamov A."/>
            <person name="McFadden G.I."/>
            <person name="Lane C.E."/>
            <person name="Keeling P.J."/>
            <person name="Gray M.W."/>
            <person name="Grigoriev I.V."/>
            <person name="Archibald J.M."/>
        </authorList>
    </citation>
    <scope>NUCLEOTIDE SEQUENCE</scope>
    <source>
        <strain evidence="5">CCMP2712</strain>
    </source>
</reference>
<keyword evidence="1" id="KW-0472">Membrane</keyword>
<dbReference type="GO" id="GO:0044695">
    <property type="term" value="C:Dsc E3 ubiquitin ligase complex"/>
    <property type="evidence" value="ECO:0007669"/>
    <property type="project" value="InterPro"/>
</dbReference>
<dbReference type="KEGG" id="gtt:GUITHDRAFT_150244"/>
<dbReference type="EnsemblProtists" id="EKX53652">
    <property type="protein sequence ID" value="EKX53652"/>
    <property type="gene ID" value="GUITHDRAFT_150244"/>
</dbReference>
<gene>
    <name evidence="3" type="ORF">GUITHDRAFT_150244</name>
</gene>
<dbReference type="InterPro" id="IPR045226">
    <property type="entry name" value="Dsc3"/>
</dbReference>
<proteinExistence type="predicted"/>
<dbReference type="SUPFAM" id="SSF54236">
    <property type="entry name" value="Ubiquitin-like"/>
    <property type="match status" value="1"/>
</dbReference>
<dbReference type="SMART" id="SM00213">
    <property type="entry name" value="UBQ"/>
    <property type="match status" value="1"/>
</dbReference>